<dbReference type="Proteomes" id="UP000194761">
    <property type="component" value="Unassembled WGS sequence"/>
</dbReference>
<sequence length="82" mass="9003">MPSQRVSLPADHISIRLAKLPSLMRVTHLVDETGLSKATIQRKLDSGEIKSVRPSPGTRAVPSEWFVEWVEQIKATAVGAVQ</sequence>
<gene>
    <name evidence="1" type="ORF">CA984_03795</name>
</gene>
<evidence type="ECO:0000313" key="1">
    <source>
        <dbReference type="EMBL" id="OUC99341.1"/>
    </source>
</evidence>
<comment type="caution">
    <text evidence="1">The sequence shown here is derived from an EMBL/GenBank/DDBJ whole genome shotgun (WGS) entry which is preliminary data.</text>
</comment>
<organism evidence="1 2">
    <name type="scientific">Streptosporangium minutum</name>
    <dbReference type="NCBI Taxonomy" id="569862"/>
    <lineage>
        <taxon>Bacteria</taxon>
        <taxon>Bacillati</taxon>
        <taxon>Actinomycetota</taxon>
        <taxon>Actinomycetes</taxon>
        <taxon>Streptosporangiales</taxon>
        <taxon>Streptosporangiaceae</taxon>
        <taxon>Streptosporangium</taxon>
    </lineage>
</organism>
<evidence type="ECO:0000313" key="2">
    <source>
        <dbReference type="Proteomes" id="UP000194761"/>
    </source>
</evidence>
<name>A0A243RW02_9ACTN</name>
<dbReference type="AlphaFoldDB" id="A0A243RW02"/>
<reference evidence="1 2" key="1">
    <citation type="submission" date="2017-05" db="EMBL/GenBank/DDBJ databases">
        <title>Biotechnological potential of actinobacteria isolated from South African environments.</title>
        <authorList>
            <person name="Le Roes-Hill M."/>
            <person name="Prins A."/>
            <person name="Durrell K.A."/>
        </authorList>
    </citation>
    <scope>NUCLEOTIDE SEQUENCE [LARGE SCALE GENOMIC DNA]</scope>
    <source>
        <strain evidence="1">M26</strain>
    </source>
</reference>
<keyword evidence="2" id="KW-1185">Reference proteome</keyword>
<protein>
    <submittedName>
        <fullName evidence="1">Uncharacterized protein</fullName>
    </submittedName>
</protein>
<accession>A0A243RW02</accession>
<dbReference type="EMBL" id="NGFP01000009">
    <property type="protein sequence ID" value="OUC99341.1"/>
    <property type="molecule type" value="Genomic_DNA"/>
</dbReference>
<proteinExistence type="predicted"/>